<dbReference type="InterPro" id="IPR016024">
    <property type="entry name" value="ARM-type_fold"/>
</dbReference>
<feature type="compositionally biased region" description="Basic and acidic residues" evidence="2">
    <location>
        <begin position="937"/>
        <end position="946"/>
    </location>
</feature>
<dbReference type="Proteomes" id="UP000694846">
    <property type="component" value="Unplaced"/>
</dbReference>
<dbReference type="CTD" id="109822"/>
<feature type="domain" description="Rap-GAP" evidence="3">
    <location>
        <begin position="1581"/>
        <end position="1809"/>
    </location>
</feature>
<feature type="region of interest" description="Disordered" evidence="2">
    <location>
        <begin position="1809"/>
        <end position="1862"/>
    </location>
</feature>
<dbReference type="PANTHER" id="PTHR10063:SF0">
    <property type="entry name" value="TUBERIN"/>
    <property type="match status" value="1"/>
</dbReference>
<evidence type="ECO:0000256" key="2">
    <source>
        <dbReference type="SAM" id="MobiDB-lite"/>
    </source>
</evidence>
<name>A0A8B8FCT6_9HEMI</name>
<dbReference type="Pfam" id="PF02145">
    <property type="entry name" value="Rap_GAP"/>
    <property type="match status" value="1"/>
</dbReference>
<feature type="region of interest" description="Disordered" evidence="2">
    <location>
        <begin position="1458"/>
        <end position="1496"/>
    </location>
</feature>
<dbReference type="Pfam" id="PF03542">
    <property type="entry name" value="Tuberin"/>
    <property type="match status" value="1"/>
</dbReference>
<dbReference type="GO" id="GO:0005096">
    <property type="term" value="F:GTPase activator activity"/>
    <property type="evidence" value="ECO:0007669"/>
    <property type="project" value="UniProtKB-KW"/>
</dbReference>
<organism evidence="4 5">
    <name type="scientific">Sipha flava</name>
    <name type="common">yellow sugarcane aphid</name>
    <dbReference type="NCBI Taxonomy" id="143950"/>
    <lineage>
        <taxon>Eukaryota</taxon>
        <taxon>Metazoa</taxon>
        <taxon>Ecdysozoa</taxon>
        <taxon>Arthropoda</taxon>
        <taxon>Hexapoda</taxon>
        <taxon>Insecta</taxon>
        <taxon>Pterygota</taxon>
        <taxon>Neoptera</taxon>
        <taxon>Paraneoptera</taxon>
        <taxon>Hemiptera</taxon>
        <taxon>Sternorrhyncha</taxon>
        <taxon>Aphidomorpha</taxon>
        <taxon>Aphidoidea</taxon>
        <taxon>Aphididae</taxon>
        <taxon>Sipha</taxon>
    </lineage>
</organism>
<dbReference type="InterPro" id="IPR003913">
    <property type="entry name" value="Tuberin"/>
</dbReference>
<dbReference type="InterPro" id="IPR011989">
    <property type="entry name" value="ARM-like"/>
</dbReference>
<dbReference type="InterPro" id="IPR018515">
    <property type="entry name" value="Tuberin-type_domain"/>
</dbReference>
<keyword evidence="1" id="KW-0343">GTPase activation</keyword>
<dbReference type="RefSeq" id="XP_025408411.1">
    <property type="nucleotide sequence ID" value="XM_025552626.1"/>
</dbReference>
<dbReference type="OrthoDB" id="5797019at2759"/>
<dbReference type="InterPro" id="IPR027107">
    <property type="entry name" value="Tuberin/Ral-act_asu"/>
</dbReference>
<dbReference type="GeneID" id="112682128"/>
<dbReference type="GO" id="GO:0032007">
    <property type="term" value="P:negative regulation of TOR signaling"/>
    <property type="evidence" value="ECO:0007669"/>
    <property type="project" value="InterPro"/>
</dbReference>
<evidence type="ECO:0000313" key="4">
    <source>
        <dbReference type="Proteomes" id="UP000694846"/>
    </source>
</evidence>
<protein>
    <submittedName>
        <fullName evidence="5">Tuberin isoform X1</fullName>
    </submittedName>
</protein>
<dbReference type="PROSITE" id="PS50085">
    <property type="entry name" value="RAPGAP"/>
    <property type="match status" value="1"/>
</dbReference>
<evidence type="ECO:0000256" key="1">
    <source>
        <dbReference type="ARBA" id="ARBA00022468"/>
    </source>
</evidence>
<feature type="compositionally biased region" description="Gly residues" evidence="2">
    <location>
        <begin position="1826"/>
        <end position="1850"/>
    </location>
</feature>
<dbReference type="PRINTS" id="PR01431">
    <property type="entry name" value="TUBERIN"/>
</dbReference>
<dbReference type="SUPFAM" id="SSF111347">
    <property type="entry name" value="Rap/Ran-GAP"/>
    <property type="match status" value="1"/>
</dbReference>
<dbReference type="GO" id="GO:0005634">
    <property type="term" value="C:nucleus"/>
    <property type="evidence" value="ECO:0007669"/>
    <property type="project" value="InterPro"/>
</dbReference>
<feature type="compositionally biased region" description="Polar residues" evidence="2">
    <location>
        <begin position="1106"/>
        <end position="1116"/>
    </location>
</feature>
<dbReference type="Gene3D" id="1.25.10.10">
    <property type="entry name" value="Leucine-rich Repeat Variant"/>
    <property type="match status" value="1"/>
</dbReference>
<proteinExistence type="predicted"/>
<feature type="compositionally biased region" description="Basic and acidic residues" evidence="2">
    <location>
        <begin position="1117"/>
        <end position="1145"/>
    </location>
</feature>
<dbReference type="GO" id="GO:0030178">
    <property type="term" value="P:negative regulation of Wnt signaling pathway"/>
    <property type="evidence" value="ECO:0007669"/>
    <property type="project" value="TreeGrafter"/>
</dbReference>
<dbReference type="PANTHER" id="PTHR10063">
    <property type="entry name" value="TUBERIN"/>
    <property type="match status" value="1"/>
</dbReference>
<dbReference type="FunFam" id="3.40.50.11210:FF:000007">
    <property type="entry name" value="Tuberous sclerosis 2"/>
    <property type="match status" value="1"/>
</dbReference>
<gene>
    <name evidence="5" type="primary">LOC112682128</name>
</gene>
<keyword evidence="4" id="KW-1185">Reference proteome</keyword>
<sequence length="1862" mass="209928">MSNNKDNKTFEKLKQFFRINKGATNLGALRVKEDYTLTEEQGQKISSESAIQNRIKTIKELAEVARSHRLEENAVASLWVHVHDLFSSNVAKEHRHLVFSLIKSIILGQFGNLGILRKHFFNFIKNHNIAEDISYRLNIVVLICMLELLECLTDHGRDIVYLEEEICPWLTRWGACELAPAGFTLEWLEISINVIKFNATYLDDEVINTVVQSSFYVCCYSKEEKVVLESLRLLDTIICYNHLPPQSLPIFIATLCHTANSKKYCAQCWKTMRKLLGTHMGYSAIYLICQLLHKDVSEHNPGLVRGGLFYINMALWSNNQITSFKISLLSVLPSIHSALSCDHPTVVLEVVLGMESLVMKLGATIQSTIWEKVLNILKCCAEFVNRNGMNSVAMIAEHLNETLSKIELLVDTNAYSGSLDGIYDVIETFSLYRPESSVFNLIAYRKEFLVSTQYQWINNLKMFLNHFYTKENRSPIRIHAVAQIMKEVYQQNSALYENELMNVILDVFSKVAEDNDPSVRQAVCQFIIGVCNDCDSAYHEELLQILEKVLLRPFELNTIKGSILSEHDISDLQLTVVGLSKLFTKFLYKHSTTSADTILTMLITHLKHHYEQPIVLEHLYLVRLAIFELLVKLRADSRYRLGIQGLNDYSPYMYLDRSAFGVPPSPNSSTEDTRSKEDVLVQLNYMSLAAACKIVITALREELDWKVLNYILKEVPQILKNKALVLSGNWEFDPAYELASTLCLLVNDKSVASTLKNTPSKWLKTDFQIAVYPALAAFVSYHNSLEPSLQQKLVKCLQSGLVNRCIRPVVMALTTCILEMRDIMVKLLPEVLLNMSKLSATTQIAVPVLEFLSMLSRLPKVFSNFVADQYMSVFAIALPYTNPFKYNHYTVSLAHRVIAIWFLKCRTSFRRNFVEFIKKGLKQNVLVPFEGRTIPRNDIHNEDSSSRKRSSSLTEQGSRRRERTIMGVSKSPMNDLKPPIDNVLLTFHKELTETCMDLLARYAFATCSALPKRHPTADFILDGGQSATWLLGTKLITITTSGCTQKPVRNGLCGKCYQSCRQSSDQAKNSPKLDEKSKLSVSRSQSSEASDQIDVNTSGKGVASPSCLSTATNSPGEETKKFPHIETNEPFDMTRKDSFSSSDRLDKKQSCSCWCQSWAEIYVRCPTGVMSWMIRVQNDRNFQDLNSDSSMFDVSTLFHPSLGTKVSNGELDRLRQYFDEEKHVLDQYIANDEIIKMESNEKLSSRIPSEPVCIPGSPLKLTPSRQNSQESCEVEDEYYDVEEFDNGEGRSRNPVRRSNSSPEMSSGWKNPFMKEMQTFENESINKDMDDISKHLELFNAPIDGKKIKQNYSKDLRYCSKANCEAIPEEICGTGSTPPSNTCPPKPLSLNLNLDSVEKKIDVLALGKNVNDKERPKLLLKTPKLNSFNESDSSTKSSAESVDIKQNIEFPLVTHYHDEKSRSLTSTPSYLTKKPPLSPPINYGSQTLEKSESDTDPPMMFRGRVHTLAVMNAIKKPTGVPANSSSLIMNNRANQSKEPVRSGINPSFVFLQLYHSTHFSSVDNDAKPILLPLSQTMIQRAVQTLDWIPPYELHKIGVIYVGMGQANSEVDILRNLHGSLRYTEFLKGLGTLIKLSDTDSQSVFLGGLERDGTDGKFTYIWQDDIMQVIFHVATLMPTTESDSKCNNKKKNIGNDFVTIVYNESGQEYDIQTVKGQFSYGCVIVEPLEHGVDQITVKVRDELRDHVGHQEPKIVSDQNAAMLARQLAIHTDLASQILSSLSKENNGPYASNWLERLRQIKRIQNKVMKLDNGSQSTGSEPMTVVRGQGTGLSTGTGGTMMMVGGSGGGGGRSKVQMSDFTEYT</sequence>
<evidence type="ECO:0000259" key="3">
    <source>
        <dbReference type="PROSITE" id="PS50085"/>
    </source>
</evidence>
<dbReference type="SUPFAM" id="SSF48371">
    <property type="entry name" value="ARM repeat"/>
    <property type="match status" value="1"/>
</dbReference>
<dbReference type="GO" id="GO:0051056">
    <property type="term" value="P:regulation of small GTPase mediated signal transduction"/>
    <property type="evidence" value="ECO:0007669"/>
    <property type="project" value="InterPro"/>
</dbReference>
<reference evidence="5" key="1">
    <citation type="submission" date="2025-08" db="UniProtKB">
        <authorList>
            <consortium name="RefSeq"/>
        </authorList>
    </citation>
    <scope>IDENTIFICATION</scope>
    <source>
        <tissue evidence="5">Whole body</tissue>
    </source>
</reference>
<dbReference type="InterPro" id="IPR024584">
    <property type="entry name" value="Tuberin_N"/>
</dbReference>
<feature type="region of interest" description="Disordered" evidence="2">
    <location>
        <begin position="1280"/>
        <end position="1309"/>
    </location>
</feature>
<dbReference type="InterPro" id="IPR000331">
    <property type="entry name" value="Rap/Ran_GAP_dom"/>
</dbReference>
<feature type="region of interest" description="Disordered" evidence="2">
    <location>
        <begin position="937"/>
        <end position="971"/>
    </location>
</feature>
<dbReference type="GO" id="GO:0051898">
    <property type="term" value="P:negative regulation of phosphatidylinositol 3-kinase/protein kinase B signal transduction"/>
    <property type="evidence" value="ECO:0007669"/>
    <property type="project" value="TreeGrafter"/>
</dbReference>
<dbReference type="InterPro" id="IPR035974">
    <property type="entry name" value="Rap/Ran-GAP_sf"/>
</dbReference>
<accession>A0A8B8FCT6</accession>
<dbReference type="GO" id="GO:0051726">
    <property type="term" value="P:regulation of cell cycle"/>
    <property type="evidence" value="ECO:0007669"/>
    <property type="project" value="TreeGrafter"/>
</dbReference>
<feature type="region of interest" description="Disordered" evidence="2">
    <location>
        <begin position="1064"/>
        <end position="1145"/>
    </location>
</feature>
<dbReference type="Pfam" id="PF11864">
    <property type="entry name" value="DUF3384"/>
    <property type="match status" value="1"/>
</dbReference>
<dbReference type="GO" id="GO:0033596">
    <property type="term" value="C:TSC1-TSC2 complex"/>
    <property type="evidence" value="ECO:0007669"/>
    <property type="project" value="InterPro"/>
</dbReference>
<evidence type="ECO:0000313" key="5">
    <source>
        <dbReference type="RefSeq" id="XP_025408411.1"/>
    </source>
</evidence>
<feature type="compositionally biased region" description="Polar residues" evidence="2">
    <location>
        <begin position="1088"/>
        <end position="1099"/>
    </location>
</feature>
<dbReference type="GO" id="GO:0046627">
    <property type="term" value="P:negative regulation of insulin receptor signaling pathway"/>
    <property type="evidence" value="ECO:0007669"/>
    <property type="project" value="TreeGrafter"/>
</dbReference>
<dbReference type="Gene3D" id="3.40.50.11210">
    <property type="entry name" value="Rap/Ran-GAP"/>
    <property type="match status" value="1"/>
</dbReference>